<dbReference type="GO" id="GO:0005737">
    <property type="term" value="C:cytoplasm"/>
    <property type="evidence" value="ECO:0007669"/>
    <property type="project" value="UniProtKB-SubCell"/>
</dbReference>
<comment type="catalytic activity">
    <reaction evidence="5 6">
        <text>2-deoxy-D-ribose 5-phosphate = D-glyceraldehyde 3-phosphate + acetaldehyde</text>
        <dbReference type="Rhea" id="RHEA:12821"/>
        <dbReference type="ChEBI" id="CHEBI:15343"/>
        <dbReference type="ChEBI" id="CHEBI:59776"/>
        <dbReference type="ChEBI" id="CHEBI:62877"/>
        <dbReference type="EC" id="4.1.2.4"/>
    </reaction>
</comment>
<dbReference type="EMBL" id="DXFW01000010">
    <property type="protein sequence ID" value="HIX05176.1"/>
    <property type="molecule type" value="Genomic_DNA"/>
</dbReference>
<evidence type="ECO:0000256" key="1">
    <source>
        <dbReference type="ARBA" id="ARBA00010936"/>
    </source>
</evidence>
<dbReference type="AlphaFoldDB" id="A0A9D1V323"/>
<reference evidence="7" key="1">
    <citation type="journal article" date="2021" name="PeerJ">
        <title>Extensive microbial diversity within the chicken gut microbiome revealed by metagenomics and culture.</title>
        <authorList>
            <person name="Gilroy R."/>
            <person name="Ravi A."/>
            <person name="Getino M."/>
            <person name="Pursley I."/>
            <person name="Horton D.L."/>
            <person name="Alikhan N.F."/>
            <person name="Baker D."/>
            <person name="Gharbi K."/>
            <person name="Hall N."/>
            <person name="Watson M."/>
            <person name="Adriaenssens E.M."/>
            <person name="Foster-Nyarko E."/>
            <person name="Jarju S."/>
            <person name="Secka A."/>
            <person name="Antonio M."/>
            <person name="Oren A."/>
            <person name="Chaudhuri R.R."/>
            <person name="La Ragione R."/>
            <person name="Hildebrand F."/>
            <person name="Pallen M.J."/>
        </authorList>
    </citation>
    <scope>NUCLEOTIDE SEQUENCE</scope>
    <source>
        <strain evidence="7">2239</strain>
    </source>
</reference>
<dbReference type="EC" id="4.1.2.4" evidence="6"/>
<comment type="pathway">
    <text evidence="6">Carbohydrate degradation; 2-deoxy-D-ribose 1-phosphate degradation; D-glyceraldehyde 3-phosphate and acetaldehyde from 2-deoxy-alpha-D-ribose 1-phosphate: step 2/2.</text>
</comment>
<dbReference type="InterPro" id="IPR011343">
    <property type="entry name" value="DeoC"/>
</dbReference>
<dbReference type="SMART" id="SM01133">
    <property type="entry name" value="DeoC"/>
    <property type="match status" value="1"/>
</dbReference>
<dbReference type="PANTHER" id="PTHR10889">
    <property type="entry name" value="DEOXYRIBOSE-PHOSPHATE ALDOLASE"/>
    <property type="match status" value="1"/>
</dbReference>
<evidence type="ECO:0000256" key="6">
    <source>
        <dbReference type="HAMAP-Rule" id="MF_00114"/>
    </source>
</evidence>
<dbReference type="Proteomes" id="UP000824193">
    <property type="component" value="Unassembled WGS sequence"/>
</dbReference>
<proteinExistence type="inferred from homology"/>
<dbReference type="PIRSF" id="PIRSF001357">
    <property type="entry name" value="DeoC"/>
    <property type="match status" value="1"/>
</dbReference>
<organism evidence="7 8">
    <name type="scientific">Candidatus Allofournierella pullicola</name>
    <dbReference type="NCBI Taxonomy" id="2838596"/>
    <lineage>
        <taxon>Bacteria</taxon>
        <taxon>Bacillati</taxon>
        <taxon>Bacillota</taxon>
        <taxon>Clostridia</taxon>
        <taxon>Eubacteriales</taxon>
        <taxon>Oscillospiraceae</taxon>
        <taxon>Allofournierella</taxon>
    </lineage>
</organism>
<protein>
    <recommendedName>
        <fullName evidence="6">Deoxyribose-phosphate aldolase</fullName>
        <shortName evidence="6">DERA</shortName>
        <ecNumber evidence="6">4.1.2.4</ecNumber>
    </recommendedName>
    <alternativeName>
        <fullName evidence="6">2-deoxy-D-ribose 5-phosphate aldolase</fullName>
    </alternativeName>
    <alternativeName>
        <fullName evidence="6">Phosphodeoxyriboaldolase</fullName>
        <shortName evidence="6">Deoxyriboaldolase</shortName>
    </alternativeName>
</protein>
<keyword evidence="2 6" id="KW-0963">Cytoplasm</keyword>
<dbReference type="PANTHER" id="PTHR10889:SF1">
    <property type="entry name" value="DEOXYRIBOSE-PHOSPHATE ALDOLASE"/>
    <property type="match status" value="1"/>
</dbReference>
<evidence type="ECO:0000256" key="4">
    <source>
        <dbReference type="ARBA" id="ARBA00023270"/>
    </source>
</evidence>
<dbReference type="SUPFAM" id="SSF51569">
    <property type="entry name" value="Aldolase"/>
    <property type="match status" value="1"/>
</dbReference>
<feature type="active site" description="Proton donor/acceptor" evidence="6">
    <location>
        <position position="102"/>
    </location>
</feature>
<reference evidence="7" key="2">
    <citation type="submission" date="2021-04" db="EMBL/GenBank/DDBJ databases">
        <authorList>
            <person name="Gilroy R."/>
        </authorList>
    </citation>
    <scope>NUCLEOTIDE SEQUENCE</scope>
    <source>
        <strain evidence="7">2239</strain>
    </source>
</reference>
<dbReference type="CDD" id="cd00959">
    <property type="entry name" value="DeoC"/>
    <property type="match status" value="1"/>
</dbReference>
<evidence type="ECO:0000256" key="2">
    <source>
        <dbReference type="ARBA" id="ARBA00022490"/>
    </source>
</evidence>
<comment type="subcellular location">
    <subcellularLocation>
        <location evidence="6">Cytoplasm</location>
    </subcellularLocation>
</comment>
<feature type="active site" description="Schiff-base intermediate with acetaldehyde" evidence="6">
    <location>
        <position position="166"/>
    </location>
</feature>
<dbReference type="GO" id="GO:0016052">
    <property type="term" value="P:carbohydrate catabolic process"/>
    <property type="evidence" value="ECO:0007669"/>
    <property type="project" value="TreeGrafter"/>
</dbReference>
<keyword evidence="3 6" id="KW-0456">Lyase</keyword>
<dbReference type="GO" id="GO:0006018">
    <property type="term" value="P:2-deoxyribose 1-phosphate catabolic process"/>
    <property type="evidence" value="ECO:0007669"/>
    <property type="project" value="UniProtKB-UniRule"/>
</dbReference>
<dbReference type="InterPro" id="IPR002915">
    <property type="entry name" value="DeoC/FbaB/LacD_aldolase"/>
</dbReference>
<dbReference type="HAMAP" id="MF_00114">
    <property type="entry name" value="DeoC_type1"/>
    <property type="match status" value="1"/>
</dbReference>
<keyword evidence="4 6" id="KW-0704">Schiff base</keyword>
<feature type="active site" description="Proton donor/acceptor" evidence="6">
    <location>
        <position position="199"/>
    </location>
</feature>
<evidence type="ECO:0000313" key="8">
    <source>
        <dbReference type="Proteomes" id="UP000824193"/>
    </source>
</evidence>
<dbReference type="Gene3D" id="3.20.20.70">
    <property type="entry name" value="Aldolase class I"/>
    <property type="match status" value="1"/>
</dbReference>
<comment type="caution">
    <text evidence="7">The sequence shown here is derived from an EMBL/GenBank/DDBJ whole genome shotgun (WGS) entry which is preliminary data.</text>
</comment>
<comment type="function">
    <text evidence="6">Catalyzes a reversible aldol reaction between acetaldehyde and D-glyceraldehyde 3-phosphate to generate 2-deoxy-D-ribose 5-phosphate.</text>
</comment>
<dbReference type="GO" id="GO:0009264">
    <property type="term" value="P:deoxyribonucleotide catabolic process"/>
    <property type="evidence" value="ECO:0007669"/>
    <property type="project" value="UniProtKB-UniRule"/>
</dbReference>
<dbReference type="GO" id="GO:0004139">
    <property type="term" value="F:deoxyribose-phosphate aldolase activity"/>
    <property type="evidence" value="ECO:0007669"/>
    <property type="project" value="UniProtKB-UniRule"/>
</dbReference>
<sequence>MKPAKKAADMTVAELAAYIDQSVLKPEFTQEDIRKYIQEGIDFGCRTVCINPASLPIAIELCEGTETKICVVCDFPFGLSTTASKVMQAEEYCKTGKIFELDIVANYGWIRSGMWAEVEADIKAVCDVCHKYGTEVKVIFETDALTLDEVKKATETAIAAGADFVKTSTGFFTGGKNEGATYEVIQAMMDTAQGRCKIKGSGCIRTREHFLKLIDMGIDRMGIGYRSTPVVLNCTPKEAKAMREGKA</sequence>
<dbReference type="InterPro" id="IPR013785">
    <property type="entry name" value="Aldolase_TIM"/>
</dbReference>
<accession>A0A9D1V323</accession>
<evidence type="ECO:0000313" key="7">
    <source>
        <dbReference type="EMBL" id="HIX05176.1"/>
    </source>
</evidence>
<evidence type="ECO:0000256" key="3">
    <source>
        <dbReference type="ARBA" id="ARBA00023239"/>
    </source>
</evidence>
<comment type="similarity">
    <text evidence="1 6">Belongs to the DeoC/FbaB aldolase family. DeoC type 1 subfamily.</text>
</comment>
<gene>
    <name evidence="6 7" type="primary">deoC</name>
    <name evidence="7" type="ORF">H9865_03570</name>
</gene>
<name>A0A9D1V323_9FIRM</name>
<dbReference type="NCBIfam" id="TIGR00126">
    <property type="entry name" value="deoC"/>
    <property type="match status" value="1"/>
</dbReference>
<dbReference type="Pfam" id="PF01791">
    <property type="entry name" value="DeoC"/>
    <property type="match status" value="1"/>
</dbReference>
<dbReference type="InterPro" id="IPR028581">
    <property type="entry name" value="DeoC_typeI"/>
</dbReference>
<evidence type="ECO:0000256" key="5">
    <source>
        <dbReference type="ARBA" id="ARBA00048791"/>
    </source>
</evidence>